<evidence type="ECO:0000259" key="5">
    <source>
        <dbReference type="Pfam" id="PF01258"/>
    </source>
</evidence>
<name>A0A0T7FB82_NEOGA</name>
<evidence type="ECO:0000313" key="7">
    <source>
        <dbReference type="Proteomes" id="UP000046176"/>
    </source>
</evidence>
<feature type="zinc finger region" description="dksA C4-type" evidence="4">
    <location>
        <begin position="38"/>
        <end position="62"/>
    </location>
</feature>
<evidence type="ECO:0000256" key="2">
    <source>
        <dbReference type="ARBA" id="ARBA00022771"/>
    </source>
</evidence>
<dbReference type="SUPFAM" id="SSF57716">
    <property type="entry name" value="Glucocorticoid receptor-like (DNA-binding domain)"/>
    <property type="match status" value="1"/>
</dbReference>
<dbReference type="RefSeq" id="WP_046665217.1">
    <property type="nucleotide sequence ID" value="NZ_CCRH01000002.1"/>
</dbReference>
<protein>
    <recommendedName>
        <fullName evidence="5">Zinc finger DksA/TraR C4-type domain-containing protein</fullName>
    </recommendedName>
</protein>
<keyword evidence="3" id="KW-0862">Zinc</keyword>
<keyword evidence="1" id="KW-0479">Metal-binding</keyword>
<keyword evidence="2" id="KW-0863">Zinc-finger</keyword>
<accession>A0A0T7FB82</accession>
<evidence type="ECO:0000313" key="6">
    <source>
        <dbReference type="EMBL" id="CDZ32199.1"/>
    </source>
</evidence>
<dbReference type="AlphaFoldDB" id="A0A0T7FB82"/>
<evidence type="ECO:0000256" key="4">
    <source>
        <dbReference type="PROSITE-ProRule" id="PRU00510"/>
    </source>
</evidence>
<proteinExistence type="predicted"/>
<evidence type="ECO:0000256" key="1">
    <source>
        <dbReference type="ARBA" id="ARBA00022723"/>
    </source>
</evidence>
<reference evidence="6 7" key="1">
    <citation type="submission" date="2014-08" db="EMBL/GenBank/DDBJ databases">
        <authorList>
            <person name="Chen Y.-H."/>
        </authorList>
    </citation>
    <scope>NUCLEOTIDE SEQUENCE [LARGE SCALE GENOMIC DNA]</scope>
</reference>
<dbReference type="InterPro" id="IPR000962">
    <property type="entry name" value="Znf_DskA_TraR"/>
</dbReference>
<organism evidence="6 7">
    <name type="scientific">Neorhizobium galegae bv. officinalis</name>
    <dbReference type="NCBI Taxonomy" id="323656"/>
    <lineage>
        <taxon>Bacteria</taxon>
        <taxon>Pseudomonadati</taxon>
        <taxon>Pseudomonadota</taxon>
        <taxon>Alphaproteobacteria</taxon>
        <taxon>Hyphomicrobiales</taxon>
        <taxon>Rhizobiaceae</taxon>
        <taxon>Rhizobium/Agrobacterium group</taxon>
        <taxon>Neorhizobium</taxon>
    </lineage>
</organism>
<sequence length="73" mass="8092">MNFSNAALDLASVREQQERDALIADAIAALEQPGKTECVDCGHAIPKARLTAAPFAVRCIECQKLHEQEKYHR</sequence>
<dbReference type="OrthoDB" id="962301at2"/>
<dbReference type="PANTHER" id="PTHR38777">
    <property type="entry name" value="FELS-2 PROPHAGE PROTEIN"/>
    <property type="match status" value="1"/>
</dbReference>
<dbReference type="PROSITE" id="PS51128">
    <property type="entry name" value="ZF_DKSA_2"/>
    <property type="match status" value="1"/>
</dbReference>
<dbReference type="GO" id="GO:1900378">
    <property type="term" value="P:positive regulation of secondary metabolite biosynthetic process"/>
    <property type="evidence" value="ECO:0007669"/>
    <property type="project" value="TreeGrafter"/>
</dbReference>
<gene>
    <name evidence="6" type="ORF">NGAL_HAMBI1145_09700</name>
</gene>
<dbReference type="Pfam" id="PF01258">
    <property type="entry name" value="zf-dskA_traR"/>
    <property type="match status" value="1"/>
</dbReference>
<dbReference type="Gene3D" id="1.20.120.910">
    <property type="entry name" value="DksA, coiled-coil domain"/>
    <property type="match status" value="1"/>
</dbReference>
<dbReference type="EMBL" id="CCRH01000002">
    <property type="protein sequence ID" value="CDZ32199.1"/>
    <property type="molecule type" value="Genomic_DNA"/>
</dbReference>
<feature type="domain" description="Zinc finger DksA/TraR C4-type" evidence="5">
    <location>
        <begin position="36"/>
        <end position="68"/>
    </location>
</feature>
<dbReference type="Proteomes" id="UP000046176">
    <property type="component" value="Unassembled WGS sequence"/>
</dbReference>
<dbReference type="GO" id="GO:0008270">
    <property type="term" value="F:zinc ion binding"/>
    <property type="evidence" value="ECO:0007669"/>
    <property type="project" value="UniProtKB-KW"/>
</dbReference>
<dbReference type="PANTHER" id="PTHR38777:SF1">
    <property type="entry name" value="DNAK SUPPRESSOR PROTEIN"/>
    <property type="match status" value="1"/>
</dbReference>
<evidence type="ECO:0000256" key="3">
    <source>
        <dbReference type="ARBA" id="ARBA00022833"/>
    </source>
</evidence>